<evidence type="ECO:0000256" key="6">
    <source>
        <dbReference type="ARBA" id="ARBA00022989"/>
    </source>
</evidence>
<comment type="caution">
    <text evidence="9">The sequence shown here is derived from an EMBL/GenBank/DDBJ whole genome shotgun (WGS) entry which is preliminary data.</text>
</comment>
<feature type="transmembrane region" description="Helical" evidence="8">
    <location>
        <begin position="229"/>
        <end position="249"/>
    </location>
</feature>
<feature type="transmembrane region" description="Helical" evidence="8">
    <location>
        <begin position="142"/>
        <end position="165"/>
    </location>
</feature>
<dbReference type="Proteomes" id="UP000275394">
    <property type="component" value="Unassembled WGS sequence"/>
</dbReference>
<dbReference type="PANTHER" id="PTHR30047">
    <property type="entry name" value="HIGH-AFFINITY CHOLINE TRANSPORT PROTEIN-RELATED"/>
    <property type="match status" value="1"/>
</dbReference>
<comment type="subcellular location">
    <subcellularLocation>
        <location evidence="1">Cell membrane</location>
        <topology evidence="1">Multi-pass membrane protein</topology>
    </subcellularLocation>
</comment>
<evidence type="ECO:0000256" key="5">
    <source>
        <dbReference type="ARBA" id="ARBA00022692"/>
    </source>
</evidence>
<evidence type="ECO:0000256" key="4">
    <source>
        <dbReference type="ARBA" id="ARBA00022475"/>
    </source>
</evidence>
<keyword evidence="3" id="KW-0813">Transport</keyword>
<evidence type="ECO:0000256" key="8">
    <source>
        <dbReference type="SAM" id="Phobius"/>
    </source>
</evidence>
<comment type="similarity">
    <text evidence="2">Belongs to the BCCT transporter (TC 2.A.15) family.</text>
</comment>
<dbReference type="EMBL" id="RKHR01000004">
    <property type="protein sequence ID" value="ROS01211.1"/>
    <property type="molecule type" value="Genomic_DNA"/>
</dbReference>
<feature type="transmembrane region" description="Helical" evidence="8">
    <location>
        <begin position="400"/>
        <end position="425"/>
    </location>
</feature>
<gene>
    <name evidence="9" type="ORF">EDC56_1639</name>
</gene>
<dbReference type="OrthoDB" id="9775735at2"/>
<dbReference type="AlphaFoldDB" id="A0A3N2DN26"/>
<evidence type="ECO:0000313" key="10">
    <source>
        <dbReference type="Proteomes" id="UP000275394"/>
    </source>
</evidence>
<feature type="transmembrane region" description="Helical" evidence="8">
    <location>
        <begin position="437"/>
        <end position="456"/>
    </location>
</feature>
<feature type="transmembrane region" description="Helical" evidence="8">
    <location>
        <begin position="344"/>
        <end position="368"/>
    </location>
</feature>
<dbReference type="InterPro" id="IPR000060">
    <property type="entry name" value="BCCT_transptr"/>
</dbReference>
<feature type="transmembrane region" description="Helical" evidence="8">
    <location>
        <begin position="19"/>
        <end position="35"/>
    </location>
</feature>
<evidence type="ECO:0000256" key="1">
    <source>
        <dbReference type="ARBA" id="ARBA00004651"/>
    </source>
</evidence>
<feature type="transmembrane region" description="Helical" evidence="8">
    <location>
        <begin position="261"/>
        <end position="281"/>
    </location>
</feature>
<evidence type="ECO:0000313" key="9">
    <source>
        <dbReference type="EMBL" id="ROS01211.1"/>
    </source>
</evidence>
<sequence>MNTQSSPAETTSGRFSKQAIGLVCCLVAASLFLIFPDQLVNFVAGVTRYAVHQFGLAFIVIPSVLMLLVFVIAFSPFGRLRLGGAEAVPEFSFVSWTAMLFAAGMGSGLVFWGIAEPISHYANPPAFVAAANTTDTALALTYFHWGLHAWAIYAISGLVMAWFAFNRSRQMTISASFTGKTQLNKLQVFDFLAVVAVIFGVAGTLANSIALVQTGVEHSFAAGIGGVGFRLGLLLLIALAFTLSSASGLQTGIKYMSQCNLLLMVLVLVLVISFANPLTIVETIASSSARYVEMLPSLSFTIDNASRGWSESWSVIYFVWWIAWAPFVGPFIARISRGRTVRQFLLCTMLIPTLATIIWFSSFAGAVFNSPVLNDVIAAVGDNFTLGLFTFFDVLPFGQWLSLLAVVLLVSFVITSADSAIYVTGMLTGSEGLRSKLIWSVTLVAITTALVLKNNVLLNNQIAIFGALPFTLILLAQAAMLVREFWRQRSAE</sequence>
<evidence type="ECO:0000256" key="3">
    <source>
        <dbReference type="ARBA" id="ARBA00022448"/>
    </source>
</evidence>
<organism evidence="9 10">
    <name type="scientific">Sinobacterium caligoides</name>
    <dbReference type="NCBI Taxonomy" id="933926"/>
    <lineage>
        <taxon>Bacteria</taxon>
        <taxon>Pseudomonadati</taxon>
        <taxon>Pseudomonadota</taxon>
        <taxon>Gammaproteobacteria</taxon>
        <taxon>Cellvibrionales</taxon>
        <taxon>Spongiibacteraceae</taxon>
        <taxon>Sinobacterium</taxon>
    </lineage>
</organism>
<dbReference type="RefSeq" id="WP_123712029.1">
    <property type="nucleotide sequence ID" value="NZ_RKHR01000004.1"/>
</dbReference>
<feature type="transmembrane region" description="Helical" evidence="8">
    <location>
        <begin position="462"/>
        <end position="482"/>
    </location>
</feature>
<reference evidence="9 10" key="1">
    <citation type="submission" date="2018-11" db="EMBL/GenBank/DDBJ databases">
        <title>Genomic Encyclopedia of Type Strains, Phase IV (KMG-IV): sequencing the most valuable type-strain genomes for metagenomic binning, comparative biology and taxonomic classification.</title>
        <authorList>
            <person name="Goeker M."/>
        </authorList>
    </citation>
    <scope>NUCLEOTIDE SEQUENCE [LARGE SCALE GENOMIC DNA]</scope>
    <source>
        <strain evidence="9 10">DSM 100316</strain>
    </source>
</reference>
<feature type="transmembrane region" description="Helical" evidence="8">
    <location>
        <begin position="94"/>
        <end position="115"/>
    </location>
</feature>
<keyword evidence="4" id="KW-1003">Cell membrane</keyword>
<feature type="transmembrane region" description="Helical" evidence="8">
    <location>
        <begin position="186"/>
        <end position="209"/>
    </location>
</feature>
<dbReference type="GO" id="GO:0005886">
    <property type="term" value="C:plasma membrane"/>
    <property type="evidence" value="ECO:0007669"/>
    <property type="project" value="UniProtKB-SubCell"/>
</dbReference>
<evidence type="ECO:0000256" key="2">
    <source>
        <dbReference type="ARBA" id="ARBA00005658"/>
    </source>
</evidence>
<keyword evidence="10" id="KW-1185">Reference proteome</keyword>
<keyword evidence="6 8" id="KW-1133">Transmembrane helix</keyword>
<name>A0A3N2DN26_9GAMM</name>
<feature type="transmembrane region" description="Helical" evidence="8">
    <location>
        <begin position="313"/>
        <end position="332"/>
    </location>
</feature>
<protein>
    <submittedName>
        <fullName evidence="9">Glycine betaine transporter</fullName>
    </submittedName>
</protein>
<feature type="transmembrane region" description="Helical" evidence="8">
    <location>
        <begin position="55"/>
        <end position="74"/>
    </location>
</feature>
<keyword evidence="5 8" id="KW-0812">Transmembrane</keyword>
<dbReference type="Pfam" id="PF02028">
    <property type="entry name" value="BCCT"/>
    <property type="match status" value="1"/>
</dbReference>
<proteinExistence type="inferred from homology"/>
<dbReference type="PANTHER" id="PTHR30047:SF7">
    <property type="entry name" value="HIGH-AFFINITY CHOLINE TRANSPORT PROTEIN"/>
    <property type="match status" value="1"/>
</dbReference>
<keyword evidence="7 8" id="KW-0472">Membrane</keyword>
<accession>A0A3N2DN26</accession>
<evidence type="ECO:0000256" key="7">
    <source>
        <dbReference type="ARBA" id="ARBA00023136"/>
    </source>
</evidence>
<dbReference type="GO" id="GO:0022857">
    <property type="term" value="F:transmembrane transporter activity"/>
    <property type="evidence" value="ECO:0007669"/>
    <property type="project" value="InterPro"/>
</dbReference>